<dbReference type="EnsemblProtists" id="PYU1_T007774">
    <property type="protein sequence ID" value="PYU1_T007774"/>
    <property type="gene ID" value="PYU1_G007758"/>
</dbReference>
<dbReference type="HOGENOM" id="CLU_005688_2_1_1"/>
<dbReference type="FunFam" id="3.50.30.30:FF:000008">
    <property type="entry name" value="Glutamate carboxypeptidase 2"/>
    <property type="match status" value="1"/>
</dbReference>
<dbReference type="SUPFAM" id="SSF52025">
    <property type="entry name" value="PA domain"/>
    <property type="match status" value="1"/>
</dbReference>
<accession>K3WS30</accession>
<reference evidence="7" key="3">
    <citation type="submission" date="2015-02" db="UniProtKB">
        <authorList>
            <consortium name="EnsemblProtists"/>
        </authorList>
    </citation>
    <scope>IDENTIFICATION</scope>
    <source>
        <strain evidence="7">DAOM BR144</strain>
    </source>
</reference>
<dbReference type="Pfam" id="PF04253">
    <property type="entry name" value="TFR_dimer"/>
    <property type="match status" value="1"/>
</dbReference>
<feature type="transmembrane region" description="Helical" evidence="3">
    <location>
        <begin position="33"/>
        <end position="52"/>
    </location>
</feature>
<dbReference type="Pfam" id="PF04389">
    <property type="entry name" value="Peptidase_M28"/>
    <property type="match status" value="1"/>
</dbReference>
<dbReference type="Proteomes" id="UP000019132">
    <property type="component" value="Unassembled WGS sequence"/>
</dbReference>
<dbReference type="InterPro" id="IPR007365">
    <property type="entry name" value="TFR-like_dimer_dom"/>
</dbReference>
<evidence type="ECO:0000259" key="5">
    <source>
        <dbReference type="Pfam" id="PF04253"/>
    </source>
</evidence>
<dbReference type="FunFam" id="3.40.630.10:FF:000078">
    <property type="entry name" value="Glutamate carboxypeptidase 2"/>
    <property type="match status" value="1"/>
</dbReference>
<evidence type="ECO:0000256" key="3">
    <source>
        <dbReference type="SAM" id="Phobius"/>
    </source>
</evidence>
<organism evidence="7 8">
    <name type="scientific">Globisporangium ultimum (strain ATCC 200006 / CBS 805.95 / DAOM BR144)</name>
    <name type="common">Pythium ultimum</name>
    <dbReference type="NCBI Taxonomy" id="431595"/>
    <lineage>
        <taxon>Eukaryota</taxon>
        <taxon>Sar</taxon>
        <taxon>Stramenopiles</taxon>
        <taxon>Oomycota</taxon>
        <taxon>Peronosporomycetes</taxon>
        <taxon>Pythiales</taxon>
        <taxon>Pythiaceae</taxon>
        <taxon>Globisporangium</taxon>
    </lineage>
</organism>
<comment type="similarity">
    <text evidence="1">Belongs to the peptidase M28 family. M28B subfamily.</text>
</comment>
<evidence type="ECO:0000313" key="8">
    <source>
        <dbReference type="Proteomes" id="UP000019132"/>
    </source>
</evidence>
<evidence type="ECO:0008006" key="9">
    <source>
        <dbReference type="Google" id="ProtNLM"/>
    </source>
</evidence>
<evidence type="ECO:0000259" key="4">
    <source>
        <dbReference type="Pfam" id="PF02225"/>
    </source>
</evidence>
<dbReference type="InParanoid" id="K3WS30"/>
<dbReference type="Gene3D" id="3.50.30.30">
    <property type="match status" value="1"/>
</dbReference>
<name>K3WS30_GLOUD</name>
<dbReference type="InterPro" id="IPR036757">
    <property type="entry name" value="TFR-like_dimer_dom_sf"/>
</dbReference>
<feature type="domain" description="Transferrin receptor-like dimerisation" evidence="5">
    <location>
        <begin position="641"/>
        <end position="757"/>
    </location>
</feature>
<dbReference type="eggNOG" id="KOG2195">
    <property type="taxonomic scope" value="Eukaryota"/>
</dbReference>
<dbReference type="EMBL" id="GL376617">
    <property type="status" value="NOT_ANNOTATED_CDS"/>
    <property type="molecule type" value="Genomic_DNA"/>
</dbReference>
<sequence length="760" mass="82708">MARDSINSASGPDRYGTFNEEHAAQTRAKRNRYWRLASVAGLVILAAGFVLLSHKSEQPAAVAFTKATPSAAEISALEEKYIASIEPKKLREFLHAYATIPHPAGTKQDYETAVYTAKQFEAFGLNATIKEYVTLLSNPVHRRLAIVAPQSTARELNLTEASVEGDECTTRDDALPPFLAYSGSGNVTASVVYCNFGTQEDFQWLVDHNVSLAGKIALIRYGGNFRGLKVMVAEQHGMKGVLIYSDPHEDGFVKGETYPHGIYRPAGSFQRGSAQYLSIAGGDPLTPGFPSVPGAPYLTVEEANSIPHIPALPLSYEQANYILQSLGGTEAPATWQGGLAVNGGYRVGNDEATVLNLDLVMDNKVGPIWDVIGTIEGSEEPDQQVIIGNHRDAWVCGAVDPSSGSAVMLEIARGLGGLFKDGWKPRRTIVLGSWDGEEYGLLGSTEWAEDNAEVLQKQAVAYINVDNVVGPLVLATGTPSIAEFLFQTAKDVPPNKFFGNETESSLYEQWVKQNDARRAKIPSGVSDGTLAPDHLIGFMGSGSDFTAFYQHLGVISANLGYTLNGEVYGVYHSTMDSLMYMETLGDPKYETHASMAKWWGLLTIRLANDPVIPFDFSTYGLVMKEDLVAFEAKIAAMKRDVSFAKLHDAIQQFTDNTNKFHASINALNTTENAASEATRLALNKKLVNLERYLLTEDGLPHRPWYKHVIFGPGFYQGYMGTAFPGIDDAIAFGDNSTTIQTHVDDVARVITNAAEFLLSA</sequence>
<dbReference type="OMA" id="LWNVIGT"/>
<dbReference type="InterPro" id="IPR039373">
    <property type="entry name" value="Peptidase_M28B"/>
</dbReference>
<reference evidence="8" key="1">
    <citation type="journal article" date="2010" name="Genome Biol.">
        <title>Genome sequence of the necrotrophic plant pathogen Pythium ultimum reveals original pathogenicity mechanisms and effector repertoire.</title>
        <authorList>
            <person name="Levesque C.A."/>
            <person name="Brouwer H."/>
            <person name="Cano L."/>
            <person name="Hamilton J.P."/>
            <person name="Holt C."/>
            <person name="Huitema E."/>
            <person name="Raffaele S."/>
            <person name="Robideau G.P."/>
            <person name="Thines M."/>
            <person name="Win J."/>
            <person name="Zerillo M.M."/>
            <person name="Beakes G.W."/>
            <person name="Boore J.L."/>
            <person name="Busam D."/>
            <person name="Dumas B."/>
            <person name="Ferriera S."/>
            <person name="Fuerstenberg S.I."/>
            <person name="Gachon C.M."/>
            <person name="Gaulin E."/>
            <person name="Govers F."/>
            <person name="Grenville-Briggs L."/>
            <person name="Horner N."/>
            <person name="Hostetler J."/>
            <person name="Jiang R.H."/>
            <person name="Johnson J."/>
            <person name="Krajaejun T."/>
            <person name="Lin H."/>
            <person name="Meijer H.J."/>
            <person name="Moore B."/>
            <person name="Morris P."/>
            <person name="Phuntmart V."/>
            <person name="Puiu D."/>
            <person name="Shetty J."/>
            <person name="Stajich J.E."/>
            <person name="Tripathy S."/>
            <person name="Wawra S."/>
            <person name="van West P."/>
            <person name="Whitty B.R."/>
            <person name="Coutinho P.M."/>
            <person name="Henrissat B."/>
            <person name="Martin F."/>
            <person name="Thomas P.D."/>
            <person name="Tyler B.M."/>
            <person name="De Vries R.P."/>
            <person name="Kamoun S."/>
            <person name="Yandell M."/>
            <person name="Tisserat N."/>
            <person name="Buell C.R."/>
        </authorList>
    </citation>
    <scope>NUCLEOTIDE SEQUENCE</scope>
    <source>
        <strain evidence="8">DAOM:BR144</strain>
    </source>
</reference>
<dbReference type="PANTHER" id="PTHR10404:SF46">
    <property type="entry name" value="VACUOLAR PROTEIN SORTING-ASSOCIATED PROTEIN 70"/>
    <property type="match status" value="1"/>
</dbReference>
<dbReference type="SUPFAM" id="SSF47672">
    <property type="entry name" value="Transferrin receptor-like dimerisation domain"/>
    <property type="match status" value="1"/>
</dbReference>
<dbReference type="Pfam" id="PF02225">
    <property type="entry name" value="PA"/>
    <property type="match status" value="1"/>
</dbReference>
<keyword evidence="3" id="KW-0812">Transmembrane</keyword>
<feature type="domain" description="PA" evidence="4">
    <location>
        <begin position="187"/>
        <end position="275"/>
    </location>
</feature>
<feature type="domain" description="Peptidase M28" evidence="6">
    <location>
        <begin position="371"/>
        <end position="469"/>
    </location>
</feature>
<dbReference type="STRING" id="431595.K3WS30"/>
<dbReference type="FunFam" id="1.20.930.40:FF:000007">
    <property type="entry name" value="Uncharacterized protein"/>
    <property type="match status" value="1"/>
</dbReference>
<dbReference type="GO" id="GO:0004180">
    <property type="term" value="F:carboxypeptidase activity"/>
    <property type="evidence" value="ECO:0007669"/>
    <property type="project" value="TreeGrafter"/>
</dbReference>
<dbReference type="Gene3D" id="1.20.930.40">
    <property type="entry name" value="Transferrin receptor-like, dimerisation domain"/>
    <property type="match status" value="1"/>
</dbReference>
<evidence type="ECO:0000256" key="2">
    <source>
        <dbReference type="SAM" id="MobiDB-lite"/>
    </source>
</evidence>
<evidence type="ECO:0000313" key="7">
    <source>
        <dbReference type="EnsemblProtists" id="PYU1_T007774"/>
    </source>
</evidence>
<dbReference type="Gene3D" id="3.40.630.10">
    <property type="entry name" value="Zn peptidases"/>
    <property type="match status" value="1"/>
</dbReference>
<evidence type="ECO:0000256" key="1">
    <source>
        <dbReference type="ARBA" id="ARBA00005634"/>
    </source>
</evidence>
<dbReference type="InterPro" id="IPR003137">
    <property type="entry name" value="PA_domain"/>
</dbReference>
<dbReference type="AlphaFoldDB" id="K3WS30"/>
<dbReference type="InterPro" id="IPR046450">
    <property type="entry name" value="PA_dom_sf"/>
</dbReference>
<feature type="compositionally biased region" description="Polar residues" evidence="2">
    <location>
        <begin position="1"/>
        <end position="10"/>
    </location>
</feature>
<keyword evidence="8" id="KW-1185">Reference proteome</keyword>
<evidence type="ECO:0000259" key="6">
    <source>
        <dbReference type="Pfam" id="PF04389"/>
    </source>
</evidence>
<dbReference type="VEuPathDB" id="FungiDB:PYU1_G007758"/>
<dbReference type="InterPro" id="IPR007484">
    <property type="entry name" value="Peptidase_M28"/>
</dbReference>
<dbReference type="PANTHER" id="PTHR10404">
    <property type="entry name" value="N-ACETYLATED-ALPHA-LINKED ACIDIC DIPEPTIDASE"/>
    <property type="match status" value="1"/>
</dbReference>
<keyword evidence="3" id="KW-1133">Transmembrane helix</keyword>
<dbReference type="SUPFAM" id="SSF53187">
    <property type="entry name" value="Zn-dependent exopeptidases"/>
    <property type="match status" value="1"/>
</dbReference>
<reference evidence="8" key="2">
    <citation type="submission" date="2010-04" db="EMBL/GenBank/DDBJ databases">
        <authorList>
            <person name="Buell R."/>
            <person name="Hamilton J."/>
            <person name="Hostetler J."/>
        </authorList>
    </citation>
    <scope>NUCLEOTIDE SEQUENCE [LARGE SCALE GENOMIC DNA]</scope>
    <source>
        <strain evidence="8">DAOM:BR144</strain>
    </source>
</reference>
<feature type="region of interest" description="Disordered" evidence="2">
    <location>
        <begin position="1"/>
        <end position="22"/>
    </location>
</feature>
<proteinExistence type="inferred from homology"/>
<dbReference type="CDD" id="cd02121">
    <property type="entry name" value="PA_GCPII_like"/>
    <property type="match status" value="1"/>
</dbReference>
<keyword evidence="3" id="KW-0472">Membrane</keyword>
<protein>
    <recommendedName>
        <fullName evidence="9">Glutamate carboxypeptidase</fullName>
    </recommendedName>
</protein>
<dbReference type="CDD" id="cd08022">
    <property type="entry name" value="M28_PSMA_like"/>
    <property type="match status" value="1"/>
</dbReference>